<dbReference type="InterPro" id="IPR024775">
    <property type="entry name" value="DinB-like"/>
</dbReference>
<dbReference type="EMBL" id="JBHRZS010000006">
    <property type="protein sequence ID" value="MFC3879969.1"/>
    <property type="molecule type" value="Genomic_DNA"/>
</dbReference>
<comment type="caution">
    <text evidence="2">The sequence shown here is derived from an EMBL/GenBank/DDBJ whole genome shotgun (WGS) entry which is preliminary data.</text>
</comment>
<dbReference type="GO" id="GO:0016740">
    <property type="term" value="F:transferase activity"/>
    <property type="evidence" value="ECO:0007669"/>
    <property type="project" value="UniProtKB-KW"/>
</dbReference>
<dbReference type="RefSeq" id="WP_377904896.1">
    <property type="nucleotide sequence ID" value="NZ_JBHRZS010000006.1"/>
</dbReference>
<proteinExistence type="predicted"/>
<name>A0ABV8ARQ3_9BACT</name>
<sequence length="174" mass="20236">MDIEHLKYPIGRFKLPEVVTTDQLESAITYIRNYPILIKNACENLDETYLNLAYRPGGWTVKQVIHHVADSHMNAFIRFKLALTEENPVIKPYLEHEWAVLADMSLDISHSLDIIASVHLKWATILDAMKDDEFERCYFHPESKSLVSLKEACLLYHWHGEHHLGHIQLPSSYK</sequence>
<evidence type="ECO:0000313" key="3">
    <source>
        <dbReference type="Proteomes" id="UP001595805"/>
    </source>
</evidence>
<gene>
    <name evidence="2" type="ORF">ACFOSV_07275</name>
</gene>
<dbReference type="SUPFAM" id="SSF109854">
    <property type="entry name" value="DinB/YfiT-like putative metalloenzymes"/>
    <property type="match status" value="1"/>
</dbReference>
<dbReference type="Gene3D" id="1.20.120.450">
    <property type="entry name" value="dinb family like domain"/>
    <property type="match status" value="1"/>
</dbReference>
<organism evidence="2 3">
    <name type="scientific">Algoriphagus namhaensis</name>
    <dbReference type="NCBI Taxonomy" id="915353"/>
    <lineage>
        <taxon>Bacteria</taxon>
        <taxon>Pseudomonadati</taxon>
        <taxon>Bacteroidota</taxon>
        <taxon>Cytophagia</taxon>
        <taxon>Cytophagales</taxon>
        <taxon>Cyclobacteriaceae</taxon>
        <taxon>Algoriphagus</taxon>
    </lineage>
</organism>
<evidence type="ECO:0000259" key="1">
    <source>
        <dbReference type="Pfam" id="PF12867"/>
    </source>
</evidence>
<feature type="domain" description="DinB-like" evidence="1">
    <location>
        <begin position="41"/>
        <end position="167"/>
    </location>
</feature>
<protein>
    <submittedName>
        <fullName evidence="2">YfiT family bacillithiol transferase</fullName>
    </submittedName>
</protein>
<dbReference type="Proteomes" id="UP001595805">
    <property type="component" value="Unassembled WGS sequence"/>
</dbReference>
<accession>A0ABV8ARQ3</accession>
<reference evidence="3" key="1">
    <citation type="journal article" date="2019" name="Int. J. Syst. Evol. Microbiol.">
        <title>The Global Catalogue of Microorganisms (GCM) 10K type strain sequencing project: providing services to taxonomists for standard genome sequencing and annotation.</title>
        <authorList>
            <consortium name="The Broad Institute Genomics Platform"/>
            <consortium name="The Broad Institute Genome Sequencing Center for Infectious Disease"/>
            <person name="Wu L."/>
            <person name="Ma J."/>
        </authorList>
    </citation>
    <scope>NUCLEOTIDE SEQUENCE [LARGE SCALE GENOMIC DNA]</scope>
    <source>
        <strain evidence="3">CCUG 60523</strain>
    </source>
</reference>
<dbReference type="Pfam" id="PF12867">
    <property type="entry name" value="DinB_2"/>
    <property type="match status" value="1"/>
</dbReference>
<keyword evidence="3" id="KW-1185">Reference proteome</keyword>
<dbReference type="InterPro" id="IPR034660">
    <property type="entry name" value="DinB/YfiT-like"/>
</dbReference>
<keyword evidence="2" id="KW-0808">Transferase</keyword>
<evidence type="ECO:0000313" key="2">
    <source>
        <dbReference type="EMBL" id="MFC3879969.1"/>
    </source>
</evidence>
<dbReference type="NCBIfam" id="NF009807">
    <property type="entry name" value="PRK13291.1"/>
    <property type="match status" value="1"/>
</dbReference>